<keyword evidence="2" id="KW-0472">Membrane</keyword>
<accession>A0A553MV16</accession>
<feature type="region of interest" description="Disordered" evidence="1">
    <location>
        <begin position="262"/>
        <end position="282"/>
    </location>
</feature>
<protein>
    <submittedName>
        <fullName evidence="3">Uncharacterized protein</fullName>
    </submittedName>
</protein>
<evidence type="ECO:0000256" key="2">
    <source>
        <dbReference type="SAM" id="Phobius"/>
    </source>
</evidence>
<dbReference type="EMBL" id="SRMA01027249">
    <property type="protein sequence ID" value="TRY57024.1"/>
    <property type="molecule type" value="Genomic_DNA"/>
</dbReference>
<evidence type="ECO:0000313" key="4">
    <source>
        <dbReference type="Proteomes" id="UP000316079"/>
    </source>
</evidence>
<gene>
    <name evidence="3" type="ORF">DNTS_023930</name>
</gene>
<dbReference type="AlphaFoldDB" id="A0A553MV16"/>
<keyword evidence="4" id="KW-1185">Reference proteome</keyword>
<dbReference type="Proteomes" id="UP000316079">
    <property type="component" value="Unassembled WGS sequence"/>
</dbReference>
<feature type="transmembrane region" description="Helical" evidence="2">
    <location>
        <begin position="6"/>
        <end position="30"/>
    </location>
</feature>
<dbReference type="STRING" id="623744.A0A553MV16"/>
<sequence>MFIQKILPLTWGFLPFLFSHCFLSLFLPLFQLARGELQKSCSRTSVGLLEGSCQVPCQCRPYPPLPPPPPPPPPPRLLAPTANWRRGQLPSQDIGDQKHGEIASHWLNAIHGAFNCIPDNTLEKRNGDPCTGNKEEDAFLGKPCSSGHLVTDGPCRAVGLSHQSSPRDGRLKPLRKEENGTSRGEYAMSSRCKQQVVETNNTGPTMHWPLAKSGAGRLTSPARVQSFPSSLIIALYNCSPSANAVLILSWDNNKLKSGSQAVAQMKRRPSGPYGSNEMGWRG</sequence>
<keyword evidence="2" id="KW-1133">Transmembrane helix</keyword>
<organism evidence="3 4">
    <name type="scientific">Danionella cerebrum</name>
    <dbReference type="NCBI Taxonomy" id="2873325"/>
    <lineage>
        <taxon>Eukaryota</taxon>
        <taxon>Metazoa</taxon>
        <taxon>Chordata</taxon>
        <taxon>Craniata</taxon>
        <taxon>Vertebrata</taxon>
        <taxon>Euteleostomi</taxon>
        <taxon>Actinopterygii</taxon>
        <taxon>Neopterygii</taxon>
        <taxon>Teleostei</taxon>
        <taxon>Ostariophysi</taxon>
        <taxon>Cypriniformes</taxon>
        <taxon>Danionidae</taxon>
        <taxon>Danioninae</taxon>
        <taxon>Danionella</taxon>
    </lineage>
</organism>
<feature type="compositionally biased region" description="Basic and acidic residues" evidence="1">
    <location>
        <begin position="165"/>
        <end position="180"/>
    </location>
</feature>
<proteinExistence type="predicted"/>
<evidence type="ECO:0000256" key="1">
    <source>
        <dbReference type="SAM" id="MobiDB-lite"/>
    </source>
</evidence>
<dbReference type="OrthoDB" id="8885320at2759"/>
<keyword evidence="2" id="KW-0812">Transmembrane</keyword>
<evidence type="ECO:0000313" key="3">
    <source>
        <dbReference type="EMBL" id="TRY57024.1"/>
    </source>
</evidence>
<reference evidence="3 4" key="1">
    <citation type="journal article" date="2019" name="Sci. Data">
        <title>Hybrid genome assembly and annotation of Danionella translucida.</title>
        <authorList>
            <person name="Kadobianskyi M."/>
            <person name="Schulze L."/>
            <person name="Schuelke M."/>
            <person name="Judkewitz B."/>
        </authorList>
    </citation>
    <scope>NUCLEOTIDE SEQUENCE [LARGE SCALE GENOMIC DNA]</scope>
    <source>
        <strain evidence="3 4">Bolton</strain>
    </source>
</reference>
<dbReference type="Pfam" id="PF16101">
    <property type="entry name" value="PRIMA1"/>
    <property type="match status" value="2"/>
</dbReference>
<comment type="caution">
    <text evidence="3">The sequence shown here is derived from an EMBL/GenBank/DDBJ whole genome shotgun (WGS) entry which is preliminary data.</text>
</comment>
<name>A0A553MV16_9TELE</name>
<feature type="region of interest" description="Disordered" evidence="1">
    <location>
        <begin position="160"/>
        <end position="192"/>
    </location>
</feature>
<dbReference type="InterPro" id="IPR029659">
    <property type="entry name" value="PRIMA1"/>
</dbReference>